<dbReference type="EMBL" id="JBBWWQ010000015">
    <property type="protein sequence ID" value="KAK8928494.1"/>
    <property type="molecule type" value="Genomic_DNA"/>
</dbReference>
<dbReference type="Proteomes" id="UP001418222">
    <property type="component" value="Unassembled WGS sequence"/>
</dbReference>
<proteinExistence type="predicted"/>
<accession>A0AAP0B567</accession>
<keyword evidence="2" id="KW-1185">Reference proteome</keyword>
<organism evidence="1 2">
    <name type="scientific">Platanthera zijinensis</name>
    <dbReference type="NCBI Taxonomy" id="2320716"/>
    <lineage>
        <taxon>Eukaryota</taxon>
        <taxon>Viridiplantae</taxon>
        <taxon>Streptophyta</taxon>
        <taxon>Embryophyta</taxon>
        <taxon>Tracheophyta</taxon>
        <taxon>Spermatophyta</taxon>
        <taxon>Magnoliopsida</taxon>
        <taxon>Liliopsida</taxon>
        <taxon>Asparagales</taxon>
        <taxon>Orchidaceae</taxon>
        <taxon>Orchidoideae</taxon>
        <taxon>Orchideae</taxon>
        <taxon>Orchidinae</taxon>
        <taxon>Platanthera</taxon>
    </lineage>
</organism>
<dbReference type="AlphaFoldDB" id="A0AAP0B567"/>
<dbReference type="PANTHER" id="PTHR34966">
    <property type="entry name" value="OSJNBA0043L24.15 PROTEIN"/>
    <property type="match status" value="1"/>
</dbReference>
<evidence type="ECO:0000313" key="2">
    <source>
        <dbReference type="Proteomes" id="UP001418222"/>
    </source>
</evidence>
<comment type="caution">
    <text evidence="1">The sequence shown here is derived from an EMBL/GenBank/DDBJ whole genome shotgun (WGS) entry which is preliminary data.</text>
</comment>
<sequence>MAGGNFIGRILSYVVNELVVEGLANNRRSQPPPKTLSTCDFRIPLSRAASQQSLLFSLLATARNHRFGVRDGRSKAGLSTLARDWLSKWVVGVGLL</sequence>
<evidence type="ECO:0000313" key="1">
    <source>
        <dbReference type="EMBL" id="KAK8928494.1"/>
    </source>
</evidence>
<reference evidence="1 2" key="1">
    <citation type="journal article" date="2022" name="Nat. Plants">
        <title>Genomes of leafy and leafless Platanthera orchids illuminate the evolution of mycoheterotrophy.</title>
        <authorList>
            <person name="Li M.H."/>
            <person name="Liu K.W."/>
            <person name="Li Z."/>
            <person name="Lu H.C."/>
            <person name="Ye Q.L."/>
            <person name="Zhang D."/>
            <person name="Wang J.Y."/>
            <person name="Li Y.F."/>
            <person name="Zhong Z.M."/>
            <person name="Liu X."/>
            <person name="Yu X."/>
            <person name="Liu D.K."/>
            <person name="Tu X.D."/>
            <person name="Liu B."/>
            <person name="Hao Y."/>
            <person name="Liao X.Y."/>
            <person name="Jiang Y.T."/>
            <person name="Sun W.H."/>
            <person name="Chen J."/>
            <person name="Chen Y.Q."/>
            <person name="Ai Y."/>
            <person name="Zhai J.W."/>
            <person name="Wu S.S."/>
            <person name="Zhou Z."/>
            <person name="Hsiao Y.Y."/>
            <person name="Wu W.L."/>
            <person name="Chen Y.Y."/>
            <person name="Lin Y.F."/>
            <person name="Hsu J.L."/>
            <person name="Li C.Y."/>
            <person name="Wang Z.W."/>
            <person name="Zhao X."/>
            <person name="Zhong W.Y."/>
            <person name="Ma X.K."/>
            <person name="Ma L."/>
            <person name="Huang J."/>
            <person name="Chen G.Z."/>
            <person name="Huang M.Z."/>
            <person name="Huang L."/>
            <person name="Peng D.H."/>
            <person name="Luo Y.B."/>
            <person name="Zou S.Q."/>
            <person name="Chen S.P."/>
            <person name="Lan S."/>
            <person name="Tsai W.C."/>
            <person name="Van de Peer Y."/>
            <person name="Liu Z.J."/>
        </authorList>
    </citation>
    <scope>NUCLEOTIDE SEQUENCE [LARGE SCALE GENOMIC DNA]</scope>
    <source>
        <strain evidence="1">Lor287</strain>
    </source>
</reference>
<dbReference type="PANTHER" id="PTHR34966:SF1">
    <property type="entry name" value="OS04G0508100 PROTEIN"/>
    <property type="match status" value="1"/>
</dbReference>
<protein>
    <submittedName>
        <fullName evidence="1">Uncharacterized protein</fullName>
    </submittedName>
</protein>
<name>A0AAP0B567_9ASPA</name>
<gene>
    <name evidence="1" type="ORF">KSP39_PZI017203</name>
</gene>